<dbReference type="Pfam" id="PF01569">
    <property type="entry name" value="PAP2"/>
    <property type="match status" value="1"/>
</dbReference>
<comment type="caution">
    <text evidence="3">The sequence shown here is derived from an EMBL/GenBank/DDBJ whole genome shotgun (WGS) entry which is preliminary data.</text>
</comment>
<feature type="transmembrane region" description="Helical" evidence="1">
    <location>
        <begin position="20"/>
        <end position="40"/>
    </location>
</feature>
<evidence type="ECO:0000256" key="1">
    <source>
        <dbReference type="SAM" id="Phobius"/>
    </source>
</evidence>
<dbReference type="VEuPathDB" id="TriTrypDB:TRSC58_01496"/>
<sequence length="199" mass="21702">MDEQWFVWRATAACYNPHDPLTFLFALLALLPIAVLLFLAGLASAPSFRQQTAALVLLLGLVFNAGVNALMKQCIQSPRPRHPASGDLNCSTPSAHGMPSDHAQFMFFFITWLMRRASLTGLPMTLEMRAFLFSAAFAVSYGRAYNNYHYPMQVIVGGLIGALNAYLCTTPSGEAILHQAAVAVSPVRNFCTGWVGFIA</sequence>
<keyword evidence="1" id="KW-0472">Membrane</keyword>
<keyword evidence="1" id="KW-1133">Transmembrane helix</keyword>
<proteinExistence type="predicted"/>
<dbReference type="PANTHER" id="PTHR14969:SF59">
    <property type="entry name" value="DOLICHYLDIPHOSPHATASE"/>
    <property type="match status" value="1"/>
</dbReference>
<evidence type="ECO:0000313" key="3">
    <source>
        <dbReference type="EMBL" id="ESL10765.1"/>
    </source>
</evidence>
<dbReference type="AlphaFoldDB" id="A0A061J8V5"/>
<dbReference type="UniPathway" id="UPA00378"/>
<dbReference type="InterPro" id="IPR000326">
    <property type="entry name" value="PAP2/HPO"/>
</dbReference>
<dbReference type="PANTHER" id="PTHR14969">
    <property type="entry name" value="SPHINGOSINE-1-PHOSPHATE PHOSPHOHYDROLASE"/>
    <property type="match status" value="1"/>
</dbReference>
<dbReference type="EMBL" id="AUPL01001496">
    <property type="protein sequence ID" value="ESL10765.1"/>
    <property type="molecule type" value="Genomic_DNA"/>
</dbReference>
<name>A0A061J8V5_TRYRA</name>
<accession>A0A061J8V5</accession>
<feature type="domain" description="Phosphatidic acid phosphatase type 2/haloperoxidase" evidence="2">
    <location>
        <begin position="53"/>
        <end position="169"/>
    </location>
</feature>
<keyword evidence="1" id="KW-0812">Transmembrane</keyword>
<feature type="transmembrane region" description="Helical" evidence="1">
    <location>
        <begin position="52"/>
        <end position="71"/>
    </location>
</feature>
<dbReference type="Gene3D" id="1.20.144.10">
    <property type="entry name" value="Phosphatidic acid phosphatase type 2/haloperoxidase"/>
    <property type="match status" value="1"/>
</dbReference>
<reference evidence="3 4" key="1">
    <citation type="submission" date="2013-07" db="EMBL/GenBank/DDBJ databases">
        <authorList>
            <person name="Stoco P.H."/>
            <person name="Wagner G."/>
            <person name="Gerber A."/>
            <person name="Zaha A."/>
            <person name="Thompson C."/>
            <person name="Bartholomeu D.C."/>
            <person name="Luckemeyer D.D."/>
            <person name="Bahia D."/>
            <person name="Loreto E."/>
            <person name="Prestes E.B."/>
            <person name="Lima F.M."/>
            <person name="Rodrigues-Luiz G."/>
            <person name="Vallejo G.A."/>
            <person name="Filho J.F."/>
            <person name="Monteiro K.M."/>
            <person name="Tyler K.M."/>
            <person name="de Almeida L.G."/>
            <person name="Ortiz M.F."/>
            <person name="Siervo M.A."/>
            <person name="de Moraes M.H."/>
            <person name="Cunha O.L."/>
            <person name="Mendonca-Neto R."/>
            <person name="Silva R."/>
            <person name="Teixeira S.M."/>
            <person name="Murta S.M."/>
            <person name="Sincero T.C."/>
            <person name="Mendes T.A."/>
            <person name="Urmenyi T.P."/>
            <person name="Silva V.G."/>
            <person name="da Rocha W.D."/>
            <person name="Andersson B."/>
            <person name="Romanha A.J."/>
            <person name="Steindel M."/>
            <person name="de Vasconcelos A.T."/>
            <person name="Grisard E.C."/>
        </authorList>
    </citation>
    <scope>NUCLEOTIDE SEQUENCE [LARGE SCALE GENOMIC DNA]</scope>
    <source>
        <strain evidence="3 4">SC58</strain>
    </source>
</reference>
<dbReference type="Proteomes" id="UP000031737">
    <property type="component" value="Unassembled WGS sequence"/>
</dbReference>
<dbReference type="GO" id="GO:0042392">
    <property type="term" value="F:sphingosine-1-phosphate phosphatase activity"/>
    <property type="evidence" value="ECO:0007669"/>
    <property type="project" value="TreeGrafter"/>
</dbReference>
<keyword evidence="4" id="KW-1185">Reference proteome</keyword>
<organism evidence="3 4">
    <name type="scientific">Trypanosoma rangeli SC58</name>
    <dbReference type="NCBI Taxonomy" id="429131"/>
    <lineage>
        <taxon>Eukaryota</taxon>
        <taxon>Discoba</taxon>
        <taxon>Euglenozoa</taxon>
        <taxon>Kinetoplastea</taxon>
        <taxon>Metakinetoplastina</taxon>
        <taxon>Trypanosomatida</taxon>
        <taxon>Trypanosomatidae</taxon>
        <taxon>Trypanosoma</taxon>
        <taxon>Herpetosoma</taxon>
    </lineage>
</organism>
<dbReference type="SMART" id="SM00014">
    <property type="entry name" value="acidPPc"/>
    <property type="match status" value="1"/>
</dbReference>
<gene>
    <name evidence="3" type="ORF">TRSC58_01496</name>
</gene>
<protein>
    <submittedName>
        <fullName evidence="3">PAP2 family protein</fullName>
    </submittedName>
</protein>
<evidence type="ECO:0000259" key="2">
    <source>
        <dbReference type="SMART" id="SM00014"/>
    </source>
</evidence>
<dbReference type="OrthoDB" id="302705at2759"/>
<evidence type="ECO:0000313" key="4">
    <source>
        <dbReference type="Proteomes" id="UP000031737"/>
    </source>
</evidence>
<dbReference type="InterPro" id="IPR036938">
    <property type="entry name" value="PAP2/HPO_sf"/>
</dbReference>
<dbReference type="SUPFAM" id="SSF48317">
    <property type="entry name" value="Acid phosphatase/Vanadium-dependent haloperoxidase"/>
    <property type="match status" value="1"/>
</dbReference>